<dbReference type="Proteomes" id="UP001050975">
    <property type="component" value="Unassembled WGS sequence"/>
</dbReference>
<dbReference type="InterPro" id="IPR051491">
    <property type="entry name" value="Recombinase/Transposase-rel"/>
</dbReference>
<sequence>MKLPDYAKELGISYKTAWRWWKAGKLPHPARQTETGLVIVDYVPNSSNKHEPINRAAIYSRVSSSENKDNLDRQAERLVKYSVAKGYTVVKVVKEVGSGLNDNRKKLEKLLIDEEYEILVVEHKDRLARFGVNYIDVLLKKLGVRLEIVNLADNGKDELMQDLVAIITSFAARLYGQRRAKRKTEKIICELQSGRDDETS</sequence>
<dbReference type="InterPro" id="IPR041718">
    <property type="entry name" value="IS607_transposase-like"/>
</dbReference>
<dbReference type="EMBL" id="BLAY01000007">
    <property type="protein sequence ID" value="GET35973.1"/>
    <property type="molecule type" value="Genomic_DNA"/>
</dbReference>
<evidence type="ECO:0000313" key="3">
    <source>
        <dbReference type="Proteomes" id="UP001050975"/>
    </source>
</evidence>
<dbReference type="GO" id="GO:0000150">
    <property type="term" value="F:DNA strand exchange activity"/>
    <property type="evidence" value="ECO:0007669"/>
    <property type="project" value="InterPro"/>
</dbReference>
<dbReference type="InterPro" id="IPR006119">
    <property type="entry name" value="Resolv_N"/>
</dbReference>
<proteinExistence type="predicted"/>
<accession>A0AAV3X210</accession>
<organism evidence="2 3">
    <name type="scientific">Microseira wollei NIES-4236</name>
    <dbReference type="NCBI Taxonomy" id="2530354"/>
    <lineage>
        <taxon>Bacteria</taxon>
        <taxon>Bacillati</taxon>
        <taxon>Cyanobacteriota</taxon>
        <taxon>Cyanophyceae</taxon>
        <taxon>Oscillatoriophycideae</taxon>
        <taxon>Aerosakkonematales</taxon>
        <taxon>Aerosakkonemataceae</taxon>
        <taxon>Microseira</taxon>
    </lineage>
</organism>
<dbReference type="PROSITE" id="PS51736">
    <property type="entry name" value="RECOMBINASES_3"/>
    <property type="match status" value="1"/>
</dbReference>
<dbReference type="AlphaFoldDB" id="A0AAV3X210"/>
<comment type="caution">
    <text evidence="2">The sequence shown here is derived from an EMBL/GenBank/DDBJ whole genome shotgun (WGS) entry which is preliminary data.</text>
</comment>
<dbReference type="RefSeq" id="WP_226574954.1">
    <property type="nucleotide sequence ID" value="NZ_BLAY01000007.1"/>
</dbReference>
<keyword evidence="3" id="KW-1185">Reference proteome</keyword>
<evidence type="ECO:0000259" key="1">
    <source>
        <dbReference type="PROSITE" id="PS51736"/>
    </source>
</evidence>
<protein>
    <submittedName>
        <fullName evidence="2">Resolvase</fullName>
    </submittedName>
</protein>
<dbReference type="PANTHER" id="PTHR36172:SF1">
    <property type="entry name" value="RESOLVASE-RELATED"/>
    <property type="match status" value="1"/>
</dbReference>
<dbReference type="InterPro" id="IPR048046">
    <property type="entry name" value="Transpos_IS607"/>
</dbReference>
<dbReference type="SUPFAM" id="SSF53041">
    <property type="entry name" value="Resolvase-like"/>
    <property type="match status" value="1"/>
</dbReference>
<dbReference type="Gene3D" id="3.40.50.1390">
    <property type="entry name" value="Resolvase, N-terminal catalytic domain"/>
    <property type="match status" value="1"/>
</dbReference>
<reference evidence="2" key="1">
    <citation type="submission" date="2019-10" db="EMBL/GenBank/DDBJ databases">
        <title>Draft genome sequece of Microseira wollei NIES-4236.</title>
        <authorList>
            <person name="Yamaguchi H."/>
            <person name="Suzuki S."/>
            <person name="Kawachi M."/>
        </authorList>
    </citation>
    <scope>NUCLEOTIDE SEQUENCE</scope>
    <source>
        <strain evidence="2">NIES-4236</strain>
    </source>
</reference>
<gene>
    <name evidence="2" type="ORF">MiSe_07210</name>
</gene>
<evidence type="ECO:0000313" key="2">
    <source>
        <dbReference type="EMBL" id="GET35973.1"/>
    </source>
</evidence>
<dbReference type="Gene3D" id="1.10.287.2170">
    <property type="match status" value="1"/>
</dbReference>
<dbReference type="NCBIfam" id="NF033518">
    <property type="entry name" value="transpos_IS607"/>
    <property type="match status" value="1"/>
</dbReference>
<dbReference type="GO" id="GO:0003677">
    <property type="term" value="F:DNA binding"/>
    <property type="evidence" value="ECO:0007669"/>
    <property type="project" value="InterPro"/>
</dbReference>
<feature type="domain" description="Resolvase/invertase-type recombinase catalytic" evidence="1">
    <location>
        <begin position="55"/>
        <end position="194"/>
    </location>
</feature>
<dbReference type="PANTHER" id="PTHR36172">
    <property type="match status" value="1"/>
</dbReference>
<dbReference type="FunFam" id="3.40.50.1390:FF:000002">
    <property type="entry name" value="ORF1 in transposon ISC1904"/>
    <property type="match status" value="1"/>
</dbReference>
<dbReference type="Pfam" id="PF00239">
    <property type="entry name" value="Resolvase"/>
    <property type="match status" value="1"/>
</dbReference>
<dbReference type="InterPro" id="IPR036162">
    <property type="entry name" value="Resolvase-like_N_sf"/>
</dbReference>
<dbReference type="CDD" id="cd03769">
    <property type="entry name" value="SR_IS607_transposase_like"/>
    <property type="match status" value="1"/>
</dbReference>
<name>A0AAV3X210_9CYAN</name>
<dbReference type="SMART" id="SM00857">
    <property type="entry name" value="Resolvase"/>
    <property type="match status" value="1"/>
</dbReference>